<dbReference type="Gene3D" id="1.20.58.340">
    <property type="entry name" value="Magnesium transport protein CorA, transmembrane region"/>
    <property type="match status" value="1"/>
</dbReference>
<dbReference type="Proteomes" id="UP000184300">
    <property type="component" value="Unassembled WGS sequence"/>
</dbReference>
<sequence length="77" mass="8963">KKDSESMNTIAIITLFYLPTTFVCSFFGTNFFTLEVSNDGRKSLFVSELCWIYFMSTLILTGFTVAVWLKWLRKKSK</sequence>
<feature type="non-terminal residue" evidence="6">
    <location>
        <position position="1"/>
    </location>
</feature>
<evidence type="ECO:0000256" key="5">
    <source>
        <dbReference type="SAM" id="Phobius"/>
    </source>
</evidence>
<name>A0A1L9VFF6_ASPGL</name>
<comment type="subcellular location">
    <subcellularLocation>
        <location evidence="1">Membrane</location>
        <topology evidence="1">Multi-pass membrane protein</topology>
    </subcellularLocation>
</comment>
<dbReference type="SUPFAM" id="SSF144083">
    <property type="entry name" value="Magnesium transport protein CorA, transmembrane region"/>
    <property type="match status" value="1"/>
</dbReference>
<dbReference type="InterPro" id="IPR045863">
    <property type="entry name" value="CorA_TM1_TM2"/>
</dbReference>
<evidence type="ECO:0000313" key="6">
    <source>
        <dbReference type="EMBL" id="OJJ82681.1"/>
    </source>
</evidence>
<evidence type="ECO:0000256" key="2">
    <source>
        <dbReference type="ARBA" id="ARBA00022692"/>
    </source>
</evidence>
<dbReference type="AlphaFoldDB" id="A0A1L9VFF6"/>
<reference evidence="7" key="1">
    <citation type="journal article" date="2017" name="Genome Biol.">
        <title>Comparative genomics reveals high biological diversity and specific adaptations in the industrially and medically important fungal genus Aspergillus.</title>
        <authorList>
            <person name="de Vries R.P."/>
            <person name="Riley R."/>
            <person name="Wiebenga A."/>
            <person name="Aguilar-Osorio G."/>
            <person name="Amillis S."/>
            <person name="Uchima C.A."/>
            <person name="Anderluh G."/>
            <person name="Asadollahi M."/>
            <person name="Askin M."/>
            <person name="Barry K."/>
            <person name="Battaglia E."/>
            <person name="Bayram O."/>
            <person name="Benocci T."/>
            <person name="Braus-Stromeyer S.A."/>
            <person name="Caldana C."/>
            <person name="Canovas D."/>
            <person name="Cerqueira G.C."/>
            <person name="Chen F."/>
            <person name="Chen W."/>
            <person name="Choi C."/>
            <person name="Clum A."/>
            <person name="Dos Santos R.A."/>
            <person name="Damasio A.R."/>
            <person name="Diallinas G."/>
            <person name="Emri T."/>
            <person name="Fekete E."/>
            <person name="Flipphi M."/>
            <person name="Freyberg S."/>
            <person name="Gallo A."/>
            <person name="Gournas C."/>
            <person name="Habgood R."/>
            <person name="Hainaut M."/>
            <person name="Harispe M.L."/>
            <person name="Henrissat B."/>
            <person name="Hilden K.S."/>
            <person name="Hope R."/>
            <person name="Hossain A."/>
            <person name="Karabika E."/>
            <person name="Karaffa L."/>
            <person name="Karanyi Z."/>
            <person name="Krasevec N."/>
            <person name="Kuo A."/>
            <person name="Kusch H."/>
            <person name="LaButti K."/>
            <person name="Lagendijk E.L."/>
            <person name="Lapidus A."/>
            <person name="Levasseur A."/>
            <person name="Lindquist E."/>
            <person name="Lipzen A."/>
            <person name="Logrieco A.F."/>
            <person name="MacCabe A."/>
            <person name="Maekelae M.R."/>
            <person name="Malavazi I."/>
            <person name="Melin P."/>
            <person name="Meyer V."/>
            <person name="Mielnichuk N."/>
            <person name="Miskei M."/>
            <person name="Molnar A.P."/>
            <person name="Mule G."/>
            <person name="Ngan C.Y."/>
            <person name="Orejas M."/>
            <person name="Orosz E."/>
            <person name="Ouedraogo J.P."/>
            <person name="Overkamp K.M."/>
            <person name="Park H.-S."/>
            <person name="Perrone G."/>
            <person name="Piumi F."/>
            <person name="Punt P.J."/>
            <person name="Ram A.F."/>
            <person name="Ramon A."/>
            <person name="Rauscher S."/>
            <person name="Record E."/>
            <person name="Riano-Pachon D.M."/>
            <person name="Robert V."/>
            <person name="Roehrig J."/>
            <person name="Ruller R."/>
            <person name="Salamov A."/>
            <person name="Salih N.S."/>
            <person name="Samson R.A."/>
            <person name="Sandor E."/>
            <person name="Sanguinetti M."/>
            <person name="Schuetze T."/>
            <person name="Sepcic K."/>
            <person name="Shelest E."/>
            <person name="Sherlock G."/>
            <person name="Sophianopoulou V."/>
            <person name="Squina F.M."/>
            <person name="Sun H."/>
            <person name="Susca A."/>
            <person name="Todd R.B."/>
            <person name="Tsang A."/>
            <person name="Unkles S.E."/>
            <person name="van de Wiele N."/>
            <person name="van Rossen-Uffink D."/>
            <person name="Oliveira J.V."/>
            <person name="Vesth T.C."/>
            <person name="Visser J."/>
            <person name="Yu J.-H."/>
            <person name="Zhou M."/>
            <person name="Andersen M.R."/>
            <person name="Archer D.B."/>
            <person name="Baker S.E."/>
            <person name="Benoit I."/>
            <person name="Brakhage A.A."/>
            <person name="Braus G.H."/>
            <person name="Fischer R."/>
            <person name="Frisvad J.C."/>
            <person name="Goldman G.H."/>
            <person name="Houbraken J."/>
            <person name="Oakley B."/>
            <person name="Pocsi I."/>
            <person name="Scazzocchio C."/>
            <person name="Seiboth B."/>
            <person name="vanKuyk P.A."/>
            <person name="Wortman J."/>
            <person name="Dyer P.S."/>
            <person name="Grigoriev I.V."/>
        </authorList>
    </citation>
    <scope>NUCLEOTIDE SEQUENCE [LARGE SCALE GENOMIC DNA]</scope>
    <source>
        <strain evidence="7">CBS 516.65</strain>
    </source>
</reference>
<accession>A0A1L9VFF6</accession>
<organism evidence="6 7">
    <name type="scientific">Aspergillus glaucus CBS 516.65</name>
    <dbReference type="NCBI Taxonomy" id="1160497"/>
    <lineage>
        <taxon>Eukaryota</taxon>
        <taxon>Fungi</taxon>
        <taxon>Dikarya</taxon>
        <taxon>Ascomycota</taxon>
        <taxon>Pezizomycotina</taxon>
        <taxon>Eurotiomycetes</taxon>
        <taxon>Eurotiomycetidae</taxon>
        <taxon>Eurotiales</taxon>
        <taxon>Aspergillaceae</taxon>
        <taxon>Aspergillus</taxon>
        <taxon>Aspergillus subgen. Aspergillus</taxon>
    </lineage>
</organism>
<dbReference type="GeneID" id="34466776"/>
<keyword evidence="2 5" id="KW-0812">Transmembrane</keyword>
<dbReference type="VEuPathDB" id="FungiDB:ASPGLDRAFT_92158"/>
<dbReference type="GO" id="GO:0016020">
    <property type="term" value="C:membrane"/>
    <property type="evidence" value="ECO:0007669"/>
    <property type="project" value="UniProtKB-SubCell"/>
</dbReference>
<proteinExistence type="predicted"/>
<dbReference type="OrthoDB" id="4511107at2759"/>
<dbReference type="STRING" id="1160497.A0A1L9VFF6"/>
<dbReference type="RefSeq" id="XP_022399379.1">
    <property type="nucleotide sequence ID" value="XM_022550516.1"/>
</dbReference>
<keyword evidence="3 5" id="KW-1133">Transmembrane helix</keyword>
<protein>
    <submittedName>
        <fullName evidence="6">Uncharacterized protein</fullName>
    </submittedName>
</protein>
<evidence type="ECO:0000256" key="3">
    <source>
        <dbReference type="ARBA" id="ARBA00022989"/>
    </source>
</evidence>
<keyword evidence="7" id="KW-1185">Reference proteome</keyword>
<gene>
    <name evidence="6" type="ORF">ASPGLDRAFT_92158</name>
</gene>
<feature type="non-terminal residue" evidence="6">
    <location>
        <position position="77"/>
    </location>
</feature>
<evidence type="ECO:0000256" key="4">
    <source>
        <dbReference type="ARBA" id="ARBA00023136"/>
    </source>
</evidence>
<feature type="transmembrane region" description="Helical" evidence="5">
    <location>
        <begin position="12"/>
        <end position="32"/>
    </location>
</feature>
<keyword evidence="4 5" id="KW-0472">Membrane</keyword>
<feature type="transmembrane region" description="Helical" evidence="5">
    <location>
        <begin position="52"/>
        <end position="72"/>
    </location>
</feature>
<evidence type="ECO:0000313" key="7">
    <source>
        <dbReference type="Proteomes" id="UP000184300"/>
    </source>
</evidence>
<evidence type="ECO:0000256" key="1">
    <source>
        <dbReference type="ARBA" id="ARBA00004141"/>
    </source>
</evidence>
<dbReference type="EMBL" id="KV878901">
    <property type="protein sequence ID" value="OJJ82681.1"/>
    <property type="molecule type" value="Genomic_DNA"/>
</dbReference>